<name>A0ABR3LCJ8_9TELE</name>
<protein>
    <recommendedName>
        <fullName evidence="6">Reverse transcriptase domain-containing protein</fullName>
    </recommendedName>
</protein>
<dbReference type="PROSITE" id="PS50878">
    <property type="entry name" value="RT_POL"/>
    <property type="match status" value="1"/>
</dbReference>
<dbReference type="Pfam" id="PF00078">
    <property type="entry name" value="RVT_1"/>
    <property type="match status" value="1"/>
</dbReference>
<accession>A0ABR3LCJ8</accession>
<dbReference type="PROSITE" id="PS50157">
    <property type="entry name" value="ZINC_FINGER_C2H2_2"/>
    <property type="match status" value="1"/>
</dbReference>
<feature type="domain" description="Reverse transcriptase" evidence="3">
    <location>
        <begin position="1"/>
        <end position="164"/>
    </location>
</feature>
<evidence type="ECO:0000259" key="3">
    <source>
        <dbReference type="PROSITE" id="PS50878"/>
    </source>
</evidence>
<dbReference type="InterPro" id="IPR043502">
    <property type="entry name" value="DNA/RNA_pol_sf"/>
</dbReference>
<proteinExistence type="predicted"/>
<dbReference type="InterPro" id="IPR000477">
    <property type="entry name" value="RT_dom"/>
</dbReference>
<dbReference type="InterPro" id="IPR013087">
    <property type="entry name" value="Znf_C2H2_type"/>
</dbReference>
<dbReference type="EMBL" id="JAYMGO010000022">
    <property type="protein sequence ID" value="KAL1250640.1"/>
    <property type="molecule type" value="Genomic_DNA"/>
</dbReference>
<keyword evidence="1" id="KW-0862">Zinc</keyword>
<dbReference type="Proteomes" id="UP001558613">
    <property type="component" value="Unassembled WGS sequence"/>
</dbReference>
<evidence type="ECO:0000256" key="1">
    <source>
        <dbReference type="PROSITE-ProRule" id="PRU00042"/>
    </source>
</evidence>
<dbReference type="SUPFAM" id="SSF56672">
    <property type="entry name" value="DNA/RNA polymerases"/>
    <property type="match status" value="1"/>
</dbReference>
<sequence length="372" mass="42934">MIFSLRQLQENCREQQMLLYISFIDLTKAFDLVSRDRLFKILPKTGCPPKLLNLIESFHTDMKGTVQFNGSCSVFQHLSRLKAKTNLRETLIRDMLFADDNAVATHTQEELQLLMSCFSKACKDFGLTISLKKTNVLSQLDKRIGKAASILARLTTRVWTNSRLATATKMAVYNACIISILLYGSETWTTYARQERRLNTFHLQGLRILGITWQDKVSNVEVLTRAGLPSMYTMLRQRRLRWLGHVRHMEDGRIPKDILYGELSAGKRTIGCPNLQFKDVVKRDMKALDINTQSWEDLAADRPKWRDTLTKQLKSGEKSLMHASEDKQARRKVRNNYSQGIIYRCDFCGKECLSRIGLFSHQRCCLRQSDTH</sequence>
<comment type="caution">
    <text evidence="4">The sequence shown here is derived from an EMBL/GenBank/DDBJ whole genome shotgun (WGS) entry which is preliminary data.</text>
</comment>
<evidence type="ECO:0000313" key="5">
    <source>
        <dbReference type="Proteomes" id="UP001558613"/>
    </source>
</evidence>
<keyword evidence="1" id="KW-0863">Zinc-finger</keyword>
<gene>
    <name evidence="4" type="ORF">QQF64_018436</name>
</gene>
<dbReference type="PANTHER" id="PTHR47027">
    <property type="entry name" value="REVERSE TRANSCRIPTASE DOMAIN-CONTAINING PROTEIN"/>
    <property type="match status" value="1"/>
</dbReference>
<evidence type="ECO:0008006" key="6">
    <source>
        <dbReference type="Google" id="ProtNLM"/>
    </source>
</evidence>
<evidence type="ECO:0000313" key="4">
    <source>
        <dbReference type="EMBL" id="KAL1250640.1"/>
    </source>
</evidence>
<organism evidence="4 5">
    <name type="scientific">Cirrhinus molitorella</name>
    <name type="common">mud carp</name>
    <dbReference type="NCBI Taxonomy" id="172907"/>
    <lineage>
        <taxon>Eukaryota</taxon>
        <taxon>Metazoa</taxon>
        <taxon>Chordata</taxon>
        <taxon>Craniata</taxon>
        <taxon>Vertebrata</taxon>
        <taxon>Euteleostomi</taxon>
        <taxon>Actinopterygii</taxon>
        <taxon>Neopterygii</taxon>
        <taxon>Teleostei</taxon>
        <taxon>Ostariophysi</taxon>
        <taxon>Cypriniformes</taxon>
        <taxon>Cyprinidae</taxon>
        <taxon>Labeoninae</taxon>
        <taxon>Labeonini</taxon>
        <taxon>Cirrhinus</taxon>
    </lineage>
</organism>
<reference evidence="4 5" key="1">
    <citation type="submission" date="2023-09" db="EMBL/GenBank/DDBJ databases">
        <authorList>
            <person name="Wang M."/>
        </authorList>
    </citation>
    <scope>NUCLEOTIDE SEQUENCE [LARGE SCALE GENOMIC DNA]</scope>
    <source>
        <strain evidence="4">GT-2023</strain>
        <tissue evidence="4">Liver</tissue>
    </source>
</reference>
<keyword evidence="5" id="KW-1185">Reference proteome</keyword>
<evidence type="ECO:0000259" key="2">
    <source>
        <dbReference type="PROSITE" id="PS50157"/>
    </source>
</evidence>
<feature type="domain" description="C2H2-type" evidence="2">
    <location>
        <begin position="343"/>
        <end position="372"/>
    </location>
</feature>
<keyword evidence="1" id="KW-0479">Metal-binding</keyword>
<dbReference type="PANTHER" id="PTHR47027:SF20">
    <property type="entry name" value="REVERSE TRANSCRIPTASE-LIKE PROTEIN WITH RNA-DIRECTED DNA POLYMERASE DOMAIN"/>
    <property type="match status" value="1"/>
</dbReference>